<evidence type="ECO:0000313" key="2">
    <source>
        <dbReference type="Proteomes" id="UP000225379"/>
    </source>
</evidence>
<comment type="caution">
    <text evidence="1">The sequence shown here is derived from an EMBL/GenBank/DDBJ whole genome shotgun (WGS) entry which is preliminary data.</text>
</comment>
<keyword evidence="2" id="KW-1185">Reference proteome</keyword>
<dbReference type="OrthoDB" id="2373648at2"/>
<accession>A0A2B8BN66</accession>
<name>A0A2B8BN66_9PROT</name>
<organism evidence="1 2">
    <name type="scientific">Azospirillum palustre</name>
    <dbReference type="NCBI Taxonomy" id="2044885"/>
    <lineage>
        <taxon>Bacteria</taxon>
        <taxon>Pseudomonadati</taxon>
        <taxon>Pseudomonadota</taxon>
        <taxon>Alphaproteobacteria</taxon>
        <taxon>Rhodospirillales</taxon>
        <taxon>Azospirillaceae</taxon>
        <taxon>Azospirillum</taxon>
    </lineage>
</organism>
<dbReference type="AlphaFoldDB" id="A0A2B8BN66"/>
<protein>
    <submittedName>
        <fullName evidence="1">Uncharacterized protein</fullName>
    </submittedName>
</protein>
<sequence>MYQPLSFQITGVSPLLMHNGRLADPLDPLVKDIKKLSSKRPKTEADLERMAKLEFLGSLYLQGGEPCLPGELIEAALIDGAKRKRRGPLAKAGILCDGNIPLQYDGPREPEALWDDGRFRFRTGVRVERLRVMRVRPRFDDWSAAVTIQYMPSLLSEDDVRDIIRTTGEVVGLGDWRPKFGRFTVH</sequence>
<dbReference type="RefSeq" id="WP_098734976.1">
    <property type="nucleotide sequence ID" value="NZ_PDKW01000037.1"/>
</dbReference>
<dbReference type="EMBL" id="PDKW01000037">
    <property type="protein sequence ID" value="PGH58983.1"/>
    <property type="molecule type" value="Genomic_DNA"/>
</dbReference>
<gene>
    <name evidence="1" type="ORF">CRT60_03055</name>
</gene>
<proteinExistence type="predicted"/>
<evidence type="ECO:0000313" key="1">
    <source>
        <dbReference type="EMBL" id="PGH58983.1"/>
    </source>
</evidence>
<reference evidence="2" key="1">
    <citation type="submission" date="2017-10" db="EMBL/GenBank/DDBJ databases">
        <authorList>
            <person name="Kravchenko I.K."/>
            <person name="Grouzdev D.S."/>
        </authorList>
    </citation>
    <scope>NUCLEOTIDE SEQUENCE [LARGE SCALE GENOMIC DNA]</scope>
    <source>
        <strain evidence="2">B2</strain>
    </source>
</reference>
<dbReference type="Proteomes" id="UP000225379">
    <property type="component" value="Unassembled WGS sequence"/>
</dbReference>